<dbReference type="KEGG" id="vg:5745433"/>
<name>A7IYF9_9CAUD</name>
<evidence type="ECO:0000313" key="1">
    <source>
        <dbReference type="EMBL" id="ABF57542.1"/>
    </source>
</evidence>
<dbReference type="GeneID" id="5745433"/>
<dbReference type="Proteomes" id="UP000002414">
    <property type="component" value="Segment"/>
</dbReference>
<dbReference type="EMBL" id="DQ499600">
    <property type="protein sequence ID" value="ABF57542.1"/>
    <property type="molecule type" value="Genomic_DNA"/>
</dbReference>
<dbReference type="RefSeq" id="YP_001468990.1">
    <property type="nucleotide sequence ID" value="NC_009816.1"/>
</dbReference>
<protein>
    <submittedName>
        <fullName evidence="1">Gp92</fullName>
    </submittedName>
</protein>
<reference evidence="1 2" key="1">
    <citation type="journal article" date="2008" name="Virology">
        <title>Genome sequence of the lytic bacteriophage P1201 from Corynebacterium glutamicum NCHU 87078: Evolutionary relationships to phages from Corynebacterineae.</title>
        <authorList>
            <person name="Chen C.L."/>
            <person name="Pan T.Y."/>
            <person name="Kan S.C."/>
            <person name="Kuan Y.C."/>
            <person name="Hong L.Y."/>
            <person name="Chiu K.R."/>
            <person name="Sheu C.S."/>
            <person name="Yang J.S."/>
            <person name="Hsu W.H."/>
            <person name="Hu H.Y."/>
        </authorList>
    </citation>
    <scope>NUCLEOTIDE SEQUENCE</scope>
</reference>
<proteinExistence type="predicted"/>
<sequence>MWLNNSCKAESLKHLSFLKGNTMLAIHELIVGSSVDIEHDGNIYKVHAETLFHLIIRKVGEREQYIYSVNGRNVRPGKNTKWTNKNDQASELLKVGAKASGLLLSR</sequence>
<evidence type="ECO:0000313" key="2">
    <source>
        <dbReference type="Proteomes" id="UP000002414"/>
    </source>
</evidence>
<organism evidence="1 2">
    <name type="scientific">Corynebacterium phage P1201</name>
    <dbReference type="NCBI Taxonomy" id="384848"/>
    <lineage>
        <taxon>Viruses</taxon>
        <taxon>Duplodnaviria</taxon>
        <taxon>Heunggongvirae</taxon>
        <taxon>Uroviricota</taxon>
        <taxon>Caudoviricetes</taxon>
        <taxon>Zierdtviridae</taxon>
        <taxon>Toshachvirinae</taxon>
        <taxon>Chunghsingvirus</taxon>
        <taxon>Chunghsingvirus P1201</taxon>
        <taxon>Corynebacterium virus P1201</taxon>
    </lineage>
</organism>
<accession>A7IYF9</accession>
<keyword evidence="2" id="KW-1185">Reference proteome</keyword>